<evidence type="ECO:0000256" key="3">
    <source>
        <dbReference type="ARBA" id="ARBA00022448"/>
    </source>
</evidence>
<name>A0ABY6K9Z1_9ARAC</name>
<evidence type="ECO:0000256" key="2">
    <source>
        <dbReference type="ARBA" id="ARBA00005766"/>
    </source>
</evidence>
<evidence type="ECO:0000256" key="9">
    <source>
        <dbReference type="ARBA" id="ARBA00023065"/>
    </source>
</evidence>
<evidence type="ECO:0000256" key="11">
    <source>
        <dbReference type="ARBA" id="ARBA00023303"/>
    </source>
</evidence>
<feature type="compositionally biased region" description="Basic and acidic residues" evidence="12">
    <location>
        <begin position="526"/>
        <end position="539"/>
    </location>
</feature>
<evidence type="ECO:0000256" key="1">
    <source>
        <dbReference type="ARBA" id="ARBA00004127"/>
    </source>
</evidence>
<keyword evidence="9" id="KW-0406">Ion transport</keyword>
<evidence type="ECO:0000256" key="7">
    <source>
        <dbReference type="ARBA" id="ARBA00022958"/>
    </source>
</evidence>
<protein>
    <submittedName>
        <fullName evidence="14">TMEM38B</fullName>
    </submittedName>
</protein>
<evidence type="ECO:0000256" key="5">
    <source>
        <dbReference type="ARBA" id="ARBA00022692"/>
    </source>
</evidence>
<evidence type="ECO:0000256" key="10">
    <source>
        <dbReference type="ARBA" id="ARBA00023136"/>
    </source>
</evidence>
<keyword evidence="5 13" id="KW-0812">Transmembrane</keyword>
<dbReference type="PANTHER" id="PTHR12454">
    <property type="entry name" value="TRIMERIC INTRACELLULAR CATION CHANNEL"/>
    <property type="match status" value="1"/>
</dbReference>
<keyword evidence="3" id="KW-0813">Transport</keyword>
<feature type="transmembrane region" description="Helical" evidence="13">
    <location>
        <begin position="85"/>
        <end position="105"/>
    </location>
</feature>
<dbReference type="InterPro" id="IPR007866">
    <property type="entry name" value="TRIC_channel"/>
</dbReference>
<dbReference type="InterPro" id="IPR036397">
    <property type="entry name" value="RNaseH_sf"/>
</dbReference>
<evidence type="ECO:0000256" key="4">
    <source>
        <dbReference type="ARBA" id="ARBA00022538"/>
    </source>
</evidence>
<evidence type="ECO:0000256" key="6">
    <source>
        <dbReference type="ARBA" id="ARBA00022826"/>
    </source>
</evidence>
<reference evidence="14 15" key="1">
    <citation type="submission" date="2022-01" db="EMBL/GenBank/DDBJ databases">
        <title>A chromosomal length assembly of Cordylochernes scorpioides.</title>
        <authorList>
            <person name="Zeh D."/>
            <person name="Zeh J."/>
        </authorList>
    </citation>
    <scope>NUCLEOTIDE SEQUENCE [LARGE SCALE GENOMIC DNA]</scope>
    <source>
        <strain evidence="14">IN4F17</strain>
        <tissue evidence="14">Whole Body</tissue>
    </source>
</reference>
<feature type="compositionally biased region" description="Low complexity" evidence="12">
    <location>
        <begin position="515"/>
        <end position="525"/>
    </location>
</feature>
<comment type="similarity">
    <text evidence="2">Belongs to the TMEM38 family.</text>
</comment>
<feature type="transmembrane region" description="Helical" evidence="13">
    <location>
        <begin position="117"/>
        <end position="138"/>
    </location>
</feature>
<feature type="non-terminal residue" evidence="14">
    <location>
        <position position="1"/>
    </location>
</feature>
<dbReference type="Pfam" id="PF05197">
    <property type="entry name" value="TRIC"/>
    <property type="match status" value="1"/>
</dbReference>
<evidence type="ECO:0000313" key="15">
    <source>
        <dbReference type="Proteomes" id="UP001235939"/>
    </source>
</evidence>
<evidence type="ECO:0000256" key="8">
    <source>
        <dbReference type="ARBA" id="ARBA00022989"/>
    </source>
</evidence>
<dbReference type="Gene3D" id="3.30.420.10">
    <property type="entry name" value="Ribonuclease H-like superfamily/Ribonuclease H"/>
    <property type="match status" value="1"/>
</dbReference>
<accession>A0ABY6K9Z1</accession>
<evidence type="ECO:0000256" key="12">
    <source>
        <dbReference type="SAM" id="MobiDB-lite"/>
    </source>
</evidence>
<keyword evidence="15" id="KW-1185">Reference proteome</keyword>
<keyword evidence="7" id="KW-0630">Potassium</keyword>
<proteinExistence type="inferred from homology"/>
<keyword evidence="8 13" id="KW-1133">Transmembrane helix</keyword>
<evidence type="ECO:0000256" key="13">
    <source>
        <dbReference type="SAM" id="Phobius"/>
    </source>
</evidence>
<dbReference type="EMBL" id="CP092865">
    <property type="protein sequence ID" value="UYV65629.1"/>
    <property type="molecule type" value="Genomic_DNA"/>
</dbReference>
<dbReference type="PANTHER" id="PTHR12454:SF11">
    <property type="entry name" value="GH25683P"/>
    <property type="match status" value="1"/>
</dbReference>
<gene>
    <name evidence="14" type="ORF">LAZ67_3004906</name>
</gene>
<feature type="region of interest" description="Disordered" evidence="12">
    <location>
        <begin position="515"/>
        <end position="539"/>
    </location>
</feature>
<dbReference type="Proteomes" id="UP001235939">
    <property type="component" value="Chromosome 03"/>
</dbReference>
<organism evidence="14 15">
    <name type="scientific">Cordylochernes scorpioides</name>
    <dbReference type="NCBI Taxonomy" id="51811"/>
    <lineage>
        <taxon>Eukaryota</taxon>
        <taxon>Metazoa</taxon>
        <taxon>Ecdysozoa</taxon>
        <taxon>Arthropoda</taxon>
        <taxon>Chelicerata</taxon>
        <taxon>Arachnida</taxon>
        <taxon>Pseudoscorpiones</taxon>
        <taxon>Cheliferoidea</taxon>
        <taxon>Chernetidae</taxon>
        <taxon>Cordylochernes</taxon>
    </lineage>
</organism>
<keyword evidence="10 13" id="KW-0472">Membrane</keyword>
<keyword evidence="6" id="KW-0631">Potassium channel</keyword>
<sequence>MSIREVYSSLYFQNHPQTEICSFRSLEIIRRALSVNKGALINPAQPHGEQHLYSAVAQGSLVSHWASSMMELHGSYAFSRKHPMACWASCMVSMFAGSILANFLLGEPVLTPFKNNYNILMATAVWYAIFYAPFDAAYTVCRFLPVRLVLAAAKEVLRCKKVHDGVSHAVRVYPNGYLIMIIIGAVKGTGSDFMRIFERLVRGTWTPNAMALLHPSLSASETYILMKQVYGTLCLSKSNVFIWHKLLQRHQKCENLLKTMMAEVLHINKEMIRTILHEDLGKTKVCTKFVPHTLTGEQKSVDIISAYENNSNFLKSIVTGDETWCFQYDPKTKRQKVLSTKNLFPAGQTITGEYYLNFLKRLIARIRRIRPEYRDEDSWCLLHDNAPSHSSLIVRRFLAKNNRVGGCLEEVNRRTALGRKAMMKLDKIMKYKGISFETKKKIVEKTDFFTAPHALVYSGAVVIFVHFKLSAMLLGMTDPFQPFENLFCFFFLGGIWDAIARASESAKESAAASAAAAGPSTSSSSAKEDGVPASGNKEK</sequence>
<evidence type="ECO:0000313" key="14">
    <source>
        <dbReference type="EMBL" id="UYV65629.1"/>
    </source>
</evidence>
<keyword evidence="4" id="KW-0633">Potassium transport</keyword>
<keyword evidence="11" id="KW-0407">Ion channel</keyword>
<comment type="subcellular location">
    <subcellularLocation>
        <location evidence="1">Endomembrane system</location>
        <topology evidence="1">Multi-pass membrane protein</topology>
    </subcellularLocation>
</comment>